<evidence type="ECO:0000256" key="1">
    <source>
        <dbReference type="ARBA" id="ARBA00022737"/>
    </source>
</evidence>
<dbReference type="PANTHER" id="PTHR43855:SF1">
    <property type="entry name" value="THIOSULFATE SULFURTRANSFERASE"/>
    <property type="match status" value="1"/>
</dbReference>
<accession>A0A6J4M6V0</accession>
<feature type="domain" description="Rhodanese" evidence="2">
    <location>
        <begin position="26"/>
        <end position="137"/>
    </location>
</feature>
<name>A0A6J4M6V0_9BACT</name>
<dbReference type="EMBL" id="CADCTU010000767">
    <property type="protein sequence ID" value="CAA9351806.1"/>
    <property type="molecule type" value="Genomic_DNA"/>
</dbReference>
<dbReference type="InterPro" id="IPR001763">
    <property type="entry name" value="Rhodanese-like_dom"/>
</dbReference>
<evidence type="ECO:0000313" key="3">
    <source>
        <dbReference type="EMBL" id="CAA9351806.1"/>
    </source>
</evidence>
<dbReference type="SUPFAM" id="SSF52821">
    <property type="entry name" value="Rhodanese/Cell cycle control phosphatase"/>
    <property type="match status" value="1"/>
</dbReference>
<gene>
    <name evidence="3" type="ORF">AVDCRST_MAG11-3570</name>
</gene>
<dbReference type="PROSITE" id="PS00380">
    <property type="entry name" value="RHODANESE_1"/>
    <property type="match status" value="1"/>
</dbReference>
<dbReference type="Pfam" id="PF00581">
    <property type="entry name" value="Rhodanese"/>
    <property type="match status" value="1"/>
</dbReference>
<dbReference type="Gene3D" id="3.40.250.10">
    <property type="entry name" value="Rhodanese-like domain"/>
    <property type="match status" value="1"/>
</dbReference>
<dbReference type="InterPro" id="IPR001307">
    <property type="entry name" value="Thiosulphate_STrfase_CS"/>
</dbReference>
<protein>
    <recommendedName>
        <fullName evidence="2">Rhodanese domain-containing protein</fullName>
    </recommendedName>
</protein>
<dbReference type="AlphaFoldDB" id="A0A6J4M6V0"/>
<organism evidence="3">
    <name type="scientific">uncultured Gemmatimonadaceae bacterium</name>
    <dbReference type="NCBI Taxonomy" id="246130"/>
    <lineage>
        <taxon>Bacteria</taxon>
        <taxon>Pseudomonadati</taxon>
        <taxon>Gemmatimonadota</taxon>
        <taxon>Gemmatimonadia</taxon>
        <taxon>Gemmatimonadales</taxon>
        <taxon>Gemmatimonadaceae</taxon>
        <taxon>environmental samples</taxon>
    </lineage>
</organism>
<feature type="non-terminal residue" evidence="3">
    <location>
        <position position="152"/>
    </location>
</feature>
<dbReference type="GO" id="GO:0004792">
    <property type="term" value="F:thiosulfate-cyanide sulfurtransferase activity"/>
    <property type="evidence" value="ECO:0007669"/>
    <property type="project" value="InterPro"/>
</dbReference>
<dbReference type="InterPro" id="IPR036873">
    <property type="entry name" value="Rhodanese-like_dom_sf"/>
</dbReference>
<dbReference type="SMART" id="SM00450">
    <property type="entry name" value="RHOD"/>
    <property type="match status" value="1"/>
</dbReference>
<dbReference type="PROSITE" id="PS50206">
    <property type="entry name" value="RHODANESE_3"/>
    <property type="match status" value="1"/>
</dbReference>
<keyword evidence="1" id="KW-0677">Repeat</keyword>
<reference evidence="3" key="1">
    <citation type="submission" date="2020-02" db="EMBL/GenBank/DDBJ databases">
        <authorList>
            <person name="Meier V. D."/>
        </authorList>
    </citation>
    <scope>NUCLEOTIDE SEQUENCE</scope>
    <source>
        <strain evidence="3">AVDCRST_MAG11</strain>
    </source>
</reference>
<sequence length="152" mass="16712">MVGALLALPVAWTVSAAALRESHAREPGAVVVVDARGPWDYYVRGHLPGAIWLPWWRFREGWLRTGALPRDLPALARRLAARGVDERRPVVVYGAARDGWGEEGRVAWMLHYLGHPRVAILDGGIAAWTRAGGATTRAVPRRTPGRFVARPV</sequence>
<dbReference type="InterPro" id="IPR051126">
    <property type="entry name" value="Thiosulfate_sulfurtransferase"/>
</dbReference>
<dbReference type="PANTHER" id="PTHR43855">
    <property type="entry name" value="THIOSULFATE SULFURTRANSFERASE"/>
    <property type="match status" value="1"/>
</dbReference>
<proteinExistence type="predicted"/>
<evidence type="ECO:0000259" key="2">
    <source>
        <dbReference type="PROSITE" id="PS50206"/>
    </source>
</evidence>